<feature type="transmembrane region" description="Helical" evidence="1">
    <location>
        <begin position="248"/>
        <end position="272"/>
    </location>
</feature>
<keyword evidence="1" id="KW-1133">Transmembrane helix</keyword>
<evidence type="ECO:0000259" key="2">
    <source>
        <dbReference type="Pfam" id="PF19922"/>
    </source>
</evidence>
<reference evidence="3 4" key="1">
    <citation type="submission" date="2015-01" db="EMBL/GenBank/DDBJ databases">
        <title>Complete genome of Pseudomonas batumici UCM B-321 producer of the batumin antibiotic with strong antistaphilococcal and potential anticancer activity.</title>
        <authorList>
            <person name="Klochko V.V."/>
            <person name="Zelena L.B."/>
            <person name="Elena K.A."/>
            <person name="Reva O.N."/>
        </authorList>
    </citation>
    <scope>NUCLEOTIDE SEQUENCE [LARGE SCALE GENOMIC DNA]</scope>
    <source>
        <strain evidence="3 4">UCM B-321</strain>
    </source>
</reference>
<dbReference type="PATRIC" id="fig|226910.6.peg.2711"/>
<keyword evidence="1" id="KW-0472">Membrane</keyword>
<evidence type="ECO:0000313" key="4">
    <source>
        <dbReference type="Proteomes" id="UP000031535"/>
    </source>
</evidence>
<gene>
    <name evidence="3" type="ORF">UCMB321_2721</name>
</gene>
<dbReference type="STRING" id="226910.UCMB321_2721"/>
<keyword evidence="1" id="KW-0812">Transmembrane</keyword>
<accession>A0A0C2I9E3</accession>
<keyword evidence="4" id="KW-1185">Reference proteome</keyword>
<dbReference type="OrthoDB" id="3652574at2"/>
<proteinExistence type="predicted"/>
<protein>
    <recommendedName>
        <fullName evidence="2">MoxR-vWA-beta-propeller ternary system domain-containing protein</fullName>
    </recommendedName>
</protein>
<feature type="domain" description="MoxR-vWA-beta-propeller ternary system" evidence="2">
    <location>
        <begin position="9"/>
        <end position="176"/>
    </location>
</feature>
<evidence type="ECO:0000256" key="1">
    <source>
        <dbReference type="SAM" id="Phobius"/>
    </source>
</evidence>
<feature type="transmembrane region" description="Helical" evidence="1">
    <location>
        <begin position="207"/>
        <end position="228"/>
    </location>
</feature>
<dbReference type="AlphaFoldDB" id="A0A0C2I9E3"/>
<name>A0A0C2I9E3_9PSED</name>
<dbReference type="Pfam" id="PF19922">
    <property type="entry name" value="bpX6"/>
    <property type="match status" value="1"/>
</dbReference>
<dbReference type="EMBL" id="JXDG01000035">
    <property type="protein sequence ID" value="KIH83595.1"/>
    <property type="molecule type" value="Genomic_DNA"/>
</dbReference>
<dbReference type="InterPro" id="IPR045547">
    <property type="entry name" value="bpX6"/>
</dbReference>
<dbReference type="RefSeq" id="WP_040067526.1">
    <property type="nucleotide sequence ID" value="NZ_JXDG01000035.1"/>
</dbReference>
<sequence>MGDILELSVKRPGLVGWQSVGALWFPRDWFDEVTSQVGIVRHWRPGARAYRFADGDVLCFKAAESMPCDRLKPWPLIRQGQAWSSALLESDEISALPLADLWLIRGARVQALNLADGIELQPGQWFDIERYALLETYDCREALPEPVLQAWESQDIRQVLGEVIPAPSAEREAVAKAFKTAGTATRQAPVAAVKVPKVVRASEGLKVSVRTWLLSGLVMLAMLISYWQDAARPASLSTPRSPLLSESSAGAGFNPSLFLGCVLFVALVVWLVRLSTRRLRQGTRAQTRQGAVAAAASVPERKRRGQVRPSLWRQWLERMAVASQFNRLLERRQAAYMKRMLEMFESGNIAEALRHAIPLGSDQAWNGRAFGTPKRRDHLTVGQARGPAASLELADGLREHLRRTYRQTFERLDRQGRIEEAVYVLAELLHVRQEALDYLEKHQRYPQAAELALTWDLRPAMIVRLLCLADDWQRAVQVARRDRAFANAVLSLQDRWPEAAERLRIEWAEMLVGQGDWLEAVEVIWPLPKSRERARQWLLSAEAAGGGLAAAALAKRAVLLPDTLEVHEPYLRALRDDPQRGSERADLARELLKVSPAAGKVRSMAAAIVHGVLADHAGGHPGLTPKELAALVKLSGDELLRLDMPSGVIAQQGVSDLATVIIPTPHWSAPPPGSYALYDAVPLNDEGYLVALGESGAAMVDRSGSLCQRFAVPAQRLVISKNRRVALALVRRDELWRVSKLDLVTGSATDLGVLAMDFFASTFEGVAWTIATRKQVRVVDIDKELATLWHVSDLPGPLVHFDATDIQEHWLLQLADGTFERWNYSLPERRLLSRGAAPKPIRGDISWRFYSFGEYLECWFEAPAEDQQELVVNDEQRLRRFRFPEITEDLQPQILSDRQWLVVGFRVSLQRMRWHFMNRSSSQLCAILDWGQGQDVAVRHHGPDWIFTDSDGRLFHVNVITSRVRSLSIH</sequence>
<evidence type="ECO:0000313" key="3">
    <source>
        <dbReference type="EMBL" id="KIH83595.1"/>
    </source>
</evidence>
<comment type="caution">
    <text evidence="3">The sequence shown here is derived from an EMBL/GenBank/DDBJ whole genome shotgun (WGS) entry which is preliminary data.</text>
</comment>
<dbReference type="Proteomes" id="UP000031535">
    <property type="component" value="Unassembled WGS sequence"/>
</dbReference>
<organism evidence="3 4">
    <name type="scientific">Pseudomonas batumici</name>
    <dbReference type="NCBI Taxonomy" id="226910"/>
    <lineage>
        <taxon>Bacteria</taxon>
        <taxon>Pseudomonadati</taxon>
        <taxon>Pseudomonadota</taxon>
        <taxon>Gammaproteobacteria</taxon>
        <taxon>Pseudomonadales</taxon>
        <taxon>Pseudomonadaceae</taxon>
        <taxon>Pseudomonas</taxon>
    </lineage>
</organism>